<evidence type="ECO:0000256" key="1">
    <source>
        <dbReference type="ARBA" id="ARBA00023125"/>
    </source>
</evidence>
<dbReference type="CDD" id="cd00086">
    <property type="entry name" value="homeodomain"/>
    <property type="match status" value="1"/>
</dbReference>
<dbReference type="PANTHER" id="PTHR46255:SF3">
    <property type="entry name" value="HOMEOBOX DOMAIN-CONTAINING PROTEIN"/>
    <property type="match status" value="1"/>
</dbReference>
<dbReference type="GO" id="GO:0003677">
    <property type="term" value="F:DNA binding"/>
    <property type="evidence" value="ECO:0007669"/>
    <property type="project" value="UniProtKB-UniRule"/>
</dbReference>
<dbReference type="InterPro" id="IPR017970">
    <property type="entry name" value="Homeobox_CS"/>
</dbReference>
<keyword evidence="2 4" id="KW-0371">Homeobox</keyword>
<dbReference type="SUPFAM" id="SSF46689">
    <property type="entry name" value="Homeodomain-like"/>
    <property type="match status" value="1"/>
</dbReference>
<dbReference type="PROSITE" id="PS50071">
    <property type="entry name" value="HOMEOBOX_2"/>
    <property type="match status" value="1"/>
</dbReference>
<gene>
    <name evidence="8" type="ORF">ACJMK2_015456</name>
</gene>
<evidence type="ECO:0000313" key="9">
    <source>
        <dbReference type="Proteomes" id="UP001634394"/>
    </source>
</evidence>
<feature type="compositionally biased region" description="Polar residues" evidence="6">
    <location>
        <begin position="149"/>
        <end position="158"/>
    </location>
</feature>
<dbReference type="PANTHER" id="PTHR46255">
    <property type="entry name" value="SHORT STATURE HOMEOBOX"/>
    <property type="match status" value="1"/>
</dbReference>
<dbReference type="PROSITE" id="PS00027">
    <property type="entry name" value="HOMEOBOX_1"/>
    <property type="match status" value="1"/>
</dbReference>
<name>A0ABD3UTP2_SINWO</name>
<keyword evidence="3 4" id="KW-0539">Nucleus</keyword>
<organism evidence="8 9">
    <name type="scientific">Sinanodonta woodiana</name>
    <name type="common">Chinese pond mussel</name>
    <name type="synonym">Anodonta woodiana</name>
    <dbReference type="NCBI Taxonomy" id="1069815"/>
    <lineage>
        <taxon>Eukaryota</taxon>
        <taxon>Metazoa</taxon>
        <taxon>Spiralia</taxon>
        <taxon>Lophotrochozoa</taxon>
        <taxon>Mollusca</taxon>
        <taxon>Bivalvia</taxon>
        <taxon>Autobranchia</taxon>
        <taxon>Heteroconchia</taxon>
        <taxon>Palaeoheterodonta</taxon>
        <taxon>Unionida</taxon>
        <taxon>Unionoidea</taxon>
        <taxon>Unionidae</taxon>
        <taxon>Unioninae</taxon>
        <taxon>Sinanodonta</taxon>
    </lineage>
</organism>
<feature type="region of interest" description="Disordered" evidence="6">
    <location>
        <begin position="308"/>
        <end position="335"/>
    </location>
</feature>
<feature type="DNA-binding region" description="Homeobox" evidence="4">
    <location>
        <begin position="14"/>
        <end position="73"/>
    </location>
</feature>
<dbReference type="InterPro" id="IPR009057">
    <property type="entry name" value="Homeodomain-like_sf"/>
</dbReference>
<reference evidence="8 9" key="1">
    <citation type="submission" date="2024-11" db="EMBL/GenBank/DDBJ databases">
        <title>Chromosome-level genome assembly of the freshwater bivalve Anodonta woodiana.</title>
        <authorList>
            <person name="Chen X."/>
        </authorList>
    </citation>
    <scope>NUCLEOTIDE SEQUENCE [LARGE SCALE GENOMIC DNA]</scope>
    <source>
        <strain evidence="8">MN2024</strain>
        <tissue evidence="8">Gills</tissue>
    </source>
</reference>
<dbReference type="SMART" id="SM00389">
    <property type="entry name" value="HOX"/>
    <property type="match status" value="1"/>
</dbReference>
<dbReference type="InterPro" id="IPR052631">
    <property type="entry name" value="Paired_homeobox_Bicoid"/>
</dbReference>
<sequence>MKTTTTAAKDTQKRQRSRTKYTEDQLLFLERVFQQTQYPDSPMLEDLSVKLEIAAERLSIWFQNRRSKFKRQSKDGHVLWMRKQIFNREDQRGMVSPYMTETGAWDKNQRHVLSPPSTSSDQLLQDAPWGKPSSNLHYMPLMSTQLVQSPHQSLELQISNSPQTNSTPSPVSSDPSSNLMPSSNSSRSTTSPRDMDTFHCKKTHNLLLAQPNKDNVGCHDFHAGQDPLASPLMYPTYTGYTHSRPPPPYPSNVPTSLESKRSPPNDPGPKPFSLPPSSYGNMYNWMIEGSQQSPMTSSSRYKFGQSIFPESETMQNSPSQYPVDLVPNWMSGGGE</sequence>
<keyword evidence="1 4" id="KW-0238">DNA-binding</keyword>
<feature type="compositionally biased region" description="Low complexity" evidence="6">
    <location>
        <begin position="159"/>
        <end position="192"/>
    </location>
</feature>
<evidence type="ECO:0000259" key="7">
    <source>
        <dbReference type="PROSITE" id="PS50071"/>
    </source>
</evidence>
<comment type="subcellular location">
    <subcellularLocation>
        <location evidence="4 5">Nucleus</location>
    </subcellularLocation>
</comment>
<keyword evidence="9" id="KW-1185">Reference proteome</keyword>
<evidence type="ECO:0000256" key="6">
    <source>
        <dbReference type="SAM" id="MobiDB-lite"/>
    </source>
</evidence>
<dbReference type="InterPro" id="IPR001356">
    <property type="entry name" value="HD"/>
</dbReference>
<dbReference type="GO" id="GO:0005634">
    <property type="term" value="C:nucleus"/>
    <property type="evidence" value="ECO:0007669"/>
    <property type="project" value="UniProtKB-SubCell"/>
</dbReference>
<feature type="region of interest" description="Disordered" evidence="6">
    <location>
        <begin position="1"/>
        <end position="20"/>
    </location>
</feature>
<evidence type="ECO:0000256" key="2">
    <source>
        <dbReference type="ARBA" id="ARBA00023155"/>
    </source>
</evidence>
<accession>A0ABD3UTP2</accession>
<dbReference type="EMBL" id="JBJQND010000015">
    <property type="protein sequence ID" value="KAL3851743.1"/>
    <property type="molecule type" value="Genomic_DNA"/>
</dbReference>
<evidence type="ECO:0000256" key="4">
    <source>
        <dbReference type="PROSITE-ProRule" id="PRU00108"/>
    </source>
</evidence>
<dbReference type="Pfam" id="PF00046">
    <property type="entry name" value="Homeodomain"/>
    <property type="match status" value="1"/>
</dbReference>
<feature type="compositionally biased region" description="Pro residues" evidence="6">
    <location>
        <begin position="264"/>
        <end position="274"/>
    </location>
</feature>
<protein>
    <recommendedName>
        <fullName evidence="7">Homeobox domain-containing protein</fullName>
    </recommendedName>
</protein>
<feature type="domain" description="Homeobox" evidence="7">
    <location>
        <begin position="12"/>
        <end position="72"/>
    </location>
</feature>
<evidence type="ECO:0000256" key="5">
    <source>
        <dbReference type="RuleBase" id="RU000682"/>
    </source>
</evidence>
<dbReference type="Gene3D" id="1.10.10.60">
    <property type="entry name" value="Homeodomain-like"/>
    <property type="match status" value="1"/>
</dbReference>
<comment type="caution">
    <text evidence="8">The sequence shown here is derived from an EMBL/GenBank/DDBJ whole genome shotgun (WGS) entry which is preliminary data.</text>
</comment>
<evidence type="ECO:0000313" key="8">
    <source>
        <dbReference type="EMBL" id="KAL3851743.1"/>
    </source>
</evidence>
<feature type="region of interest" description="Disordered" evidence="6">
    <location>
        <begin position="149"/>
        <end position="197"/>
    </location>
</feature>
<evidence type="ECO:0000256" key="3">
    <source>
        <dbReference type="ARBA" id="ARBA00023242"/>
    </source>
</evidence>
<dbReference type="AlphaFoldDB" id="A0ABD3UTP2"/>
<feature type="region of interest" description="Disordered" evidence="6">
    <location>
        <begin position="239"/>
        <end position="275"/>
    </location>
</feature>
<dbReference type="Proteomes" id="UP001634394">
    <property type="component" value="Unassembled WGS sequence"/>
</dbReference>
<proteinExistence type="predicted"/>